<dbReference type="AlphaFoldDB" id="A0A1B9J2X8"/>
<reference evidence="1 2" key="1">
    <citation type="submission" date="2013-07" db="EMBL/GenBank/DDBJ databases">
        <title>The Genome Sequence of Kwoniella mangroviensis CBS10435.</title>
        <authorList>
            <consortium name="The Broad Institute Genome Sequencing Platform"/>
            <person name="Cuomo C."/>
            <person name="Litvintseva A."/>
            <person name="Chen Y."/>
            <person name="Heitman J."/>
            <person name="Sun S."/>
            <person name="Springer D."/>
            <person name="Dromer F."/>
            <person name="Young S.K."/>
            <person name="Zeng Q."/>
            <person name="Gargeya S."/>
            <person name="Fitzgerald M."/>
            <person name="Abouelleil A."/>
            <person name="Alvarado L."/>
            <person name="Berlin A.M."/>
            <person name="Chapman S.B."/>
            <person name="Dewar J."/>
            <person name="Goldberg J."/>
            <person name="Griggs A."/>
            <person name="Gujja S."/>
            <person name="Hansen M."/>
            <person name="Howarth C."/>
            <person name="Imamovic A."/>
            <person name="Larimer J."/>
            <person name="McCowan C."/>
            <person name="Murphy C."/>
            <person name="Pearson M."/>
            <person name="Priest M."/>
            <person name="Roberts A."/>
            <person name="Saif S."/>
            <person name="Shea T."/>
            <person name="Sykes S."/>
            <person name="Wortman J."/>
            <person name="Nusbaum C."/>
            <person name="Birren B."/>
        </authorList>
    </citation>
    <scope>NUCLEOTIDE SEQUENCE [LARGE SCALE GENOMIC DNA]</scope>
    <source>
        <strain evidence="1 2">CBS 10435</strain>
    </source>
</reference>
<gene>
    <name evidence="1" type="ORF">L486_01805</name>
</gene>
<keyword evidence="2" id="KW-1185">Reference proteome</keyword>
<evidence type="ECO:0000313" key="2">
    <source>
        <dbReference type="Proteomes" id="UP000092583"/>
    </source>
</evidence>
<accession>A0A1B9J2X8</accession>
<organism evidence="1 2">
    <name type="scientific">Kwoniella mangroviensis CBS 10435</name>
    <dbReference type="NCBI Taxonomy" id="1331196"/>
    <lineage>
        <taxon>Eukaryota</taxon>
        <taxon>Fungi</taxon>
        <taxon>Dikarya</taxon>
        <taxon>Basidiomycota</taxon>
        <taxon>Agaricomycotina</taxon>
        <taxon>Tremellomycetes</taxon>
        <taxon>Tremellales</taxon>
        <taxon>Cryptococcaceae</taxon>
        <taxon>Kwoniella</taxon>
    </lineage>
</organism>
<dbReference type="EMBL" id="KI669459">
    <property type="protein sequence ID" value="OCF62138.1"/>
    <property type="molecule type" value="Genomic_DNA"/>
</dbReference>
<sequence length="157" mass="17682">MSNFNRFEMQDKYPNPDDQCRLFSWDAFYDDQSRQYGNPNTSGSMLTIDATRRNSLIQVANSLSVLGLSQPEDESIVYKLASLSRGEIPAPEAGWWNRVTTVITGRGTSTPEMILTEEQLDTIYRKAGLATQIRTVKGVLEAYREIVMATRDSSSMV</sequence>
<reference evidence="2" key="2">
    <citation type="submission" date="2013-12" db="EMBL/GenBank/DDBJ databases">
        <title>Evolution of pathogenesis and genome organization in the Tremellales.</title>
        <authorList>
            <person name="Cuomo C."/>
            <person name="Litvintseva A."/>
            <person name="Heitman J."/>
            <person name="Chen Y."/>
            <person name="Sun S."/>
            <person name="Springer D."/>
            <person name="Dromer F."/>
            <person name="Young S."/>
            <person name="Zeng Q."/>
            <person name="Chapman S."/>
            <person name="Gujja S."/>
            <person name="Saif S."/>
            <person name="Birren B."/>
        </authorList>
    </citation>
    <scope>NUCLEOTIDE SEQUENCE [LARGE SCALE GENOMIC DNA]</scope>
    <source>
        <strain evidence="2">CBS 10435</strain>
    </source>
</reference>
<dbReference type="Proteomes" id="UP000092583">
    <property type="component" value="Unassembled WGS sequence"/>
</dbReference>
<protein>
    <submittedName>
        <fullName evidence="1">Uncharacterized protein</fullName>
    </submittedName>
</protein>
<evidence type="ECO:0000313" key="1">
    <source>
        <dbReference type="EMBL" id="OCF62138.1"/>
    </source>
</evidence>
<name>A0A1B9J2X8_9TREE</name>
<proteinExistence type="predicted"/>